<feature type="compositionally biased region" description="Polar residues" evidence="1">
    <location>
        <begin position="356"/>
        <end position="367"/>
    </location>
</feature>
<feature type="region of interest" description="Disordered" evidence="1">
    <location>
        <begin position="514"/>
        <end position="601"/>
    </location>
</feature>
<feature type="compositionally biased region" description="Low complexity" evidence="1">
    <location>
        <begin position="644"/>
        <end position="665"/>
    </location>
</feature>
<feature type="compositionally biased region" description="Polar residues" evidence="1">
    <location>
        <begin position="531"/>
        <end position="586"/>
    </location>
</feature>
<feature type="region of interest" description="Disordered" evidence="1">
    <location>
        <begin position="825"/>
        <end position="916"/>
    </location>
</feature>
<feature type="compositionally biased region" description="Pro residues" evidence="1">
    <location>
        <begin position="860"/>
        <end position="875"/>
    </location>
</feature>
<feature type="region of interest" description="Disordered" evidence="1">
    <location>
        <begin position="1"/>
        <end position="186"/>
    </location>
</feature>
<evidence type="ECO:0000256" key="1">
    <source>
        <dbReference type="SAM" id="MobiDB-lite"/>
    </source>
</evidence>
<feature type="compositionally biased region" description="Pro residues" evidence="1">
    <location>
        <begin position="295"/>
        <end position="306"/>
    </location>
</feature>
<gene>
    <name evidence="2" type="ORF">BDV98DRAFT_605256</name>
</gene>
<feature type="compositionally biased region" description="Gly residues" evidence="1">
    <location>
        <begin position="879"/>
        <end position="910"/>
    </location>
</feature>
<dbReference type="Proteomes" id="UP000305067">
    <property type="component" value="Unassembled WGS sequence"/>
</dbReference>
<feature type="compositionally biased region" description="Polar residues" evidence="1">
    <location>
        <begin position="40"/>
        <end position="49"/>
    </location>
</feature>
<sequence length="959" mass="100440">MIQLDHHLQQSWPNFKAQDDKSRDFHQSTPSNSPRHKDNPPTSHVENVQSSNNTDSSDDTPSKPGTPHNSDTIHQLTANTPSPKTDDPPPPEPPSNMSTPLSELSEQDDDEQGQTEQAEDSRTTSSGSGERDAEQSRVVGMKSREATVETELGGESQRSSVLDGRDQASSMAQGPSTPTNQQTTVSNGVHSEFTDVPSKIDTVLEINAHLLKIMNAFSAQGLAPTDAKVAPYLVRANSNFSWSNSFVDPKIAPSGNLPILTAPPPNDYPQYDRLAYLYNQMPNLFAKDVARRNHQPPPVVQPPPNSQIPSLKRDRPEETIPDLSHKRRNTSEGRPMMPPSTPSLTSLSSPTAPPLNNQFISNLSSAHPSTPQQPPMSSPMRPPSSTPHPMPDMTPSRRPPQQQQQPPPNRQMSPPQFIPRSSTPSQRPPQMSNNALAGPSNPNAAHVASFAASLGMTPEAARNGMAQAYAILQNPNHPVIAHMNRTVQGFSSMPMQLQMQKMMAAQATSVRQREQAQQQQAGAQMGGMPNSAASGNMQHTSPTQNFGGVPSSQTVESPSAPSTMLSQMPHQMNPSNPGFSGGNIAQGSVDPRTLGSMNPGGFPPGVTVANLTPQQRQLLLMQQQARGGQQMGGMGGPQQPPQPGGLQRHLSSAGSPTISTSSPGPILGGESNPFAHMRPDSAGVPGIARTARSPSEGAGGATSPVGSVPPGPRRQASMGQEEFQRSMMMQAAQAQAQAQAGSIPRPVSSASFGHGQPSMGMGNSAGWQQQGQGMGGMTSAQGMSAGQVMGGSQGMNVHGMSGQGMGGGQGMGAMGMGASYGMPGGSGGGGGINPSRIQASYSNSFSPQGWQQPQSQPQQQHPPPPQHRRPSPPNPMQHQGGGMGGGQFGGFGGAGDISGMGMGGPGGMSGMGTPRMMAAAPQSQPQQMAGMGMPMSNLNVGMGDGGGLDDFDVFNWGAQ</sequence>
<feature type="compositionally biased region" description="Polar residues" evidence="1">
    <location>
        <begin position="167"/>
        <end position="186"/>
    </location>
</feature>
<organism evidence="2 3">
    <name type="scientific">Pterulicium gracile</name>
    <dbReference type="NCBI Taxonomy" id="1884261"/>
    <lineage>
        <taxon>Eukaryota</taxon>
        <taxon>Fungi</taxon>
        <taxon>Dikarya</taxon>
        <taxon>Basidiomycota</taxon>
        <taxon>Agaricomycotina</taxon>
        <taxon>Agaricomycetes</taxon>
        <taxon>Agaricomycetidae</taxon>
        <taxon>Agaricales</taxon>
        <taxon>Pleurotineae</taxon>
        <taxon>Pterulaceae</taxon>
        <taxon>Pterulicium</taxon>
    </lineage>
</organism>
<dbReference type="OrthoDB" id="2530523at2759"/>
<feature type="compositionally biased region" description="Pro residues" evidence="1">
    <location>
        <begin position="371"/>
        <end position="392"/>
    </location>
</feature>
<accession>A0A5C3QEX7</accession>
<dbReference type="EMBL" id="ML178828">
    <property type="protein sequence ID" value="TFL00615.1"/>
    <property type="molecule type" value="Genomic_DNA"/>
</dbReference>
<dbReference type="AlphaFoldDB" id="A0A5C3QEX7"/>
<dbReference type="STRING" id="1884261.A0A5C3QEX7"/>
<feature type="compositionally biased region" description="Basic and acidic residues" evidence="1">
    <location>
        <begin position="17"/>
        <end position="26"/>
    </location>
</feature>
<protein>
    <submittedName>
        <fullName evidence="2">Uncharacterized protein</fullName>
    </submittedName>
</protein>
<reference evidence="2 3" key="1">
    <citation type="journal article" date="2019" name="Nat. Ecol. Evol.">
        <title>Megaphylogeny resolves global patterns of mushroom evolution.</title>
        <authorList>
            <person name="Varga T."/>
            <person name="Krizsan K."/>
            <person name="Foldi C."/>
            <person name="Dima B."/>
            <person name="Sanchez-Garcia M."/>
            <person name="Sanchez-Ramirez S."/>
            <person name="Szollosi G.J."/>
            <person name="Szarkandi J.G."/>
            <person name="Papp V."/>
            <person name="Albert L."/>
            <person name="Andreopoulos W."/>
            <person name="Angelini C."/>
            <person name="Antonin V."/>
            <person name="Barry K.W."/>
            <person name="Bougher N.L."/>
            <person name="Buchanan P."/>
            <person name="Buyck B."/>
            <person name="Bense V."/>
            <person name="Catcheside P."/>
            <person name="Chovatia M."/>
            <person name="Cooper J."/>
            <person name="Damon W."/>
            <person name="Desjardin D."/>
            <person name="Finy P."/>
            <person name="Geml J."/>
            <person name="Haridas S."/>
            <person name="Hughes K."/>
            <person name="Justo A."/>
            <person name="Karasinski D."/>
            <person name="Kautmanova I."/>
            <person name="Kiss B."/>
            <person name="Kocsube S."/>
            <person name="Kotiranta H."/>
            <person name="LaButti K.M."/>
            <person name="Lechner B.E."/>
            <person name="Liimatainen K."/>
            <person name="Lipzen A."/>
            <person name="Lukacs Z."/>
            <person name="Mihaltcheva S."/>
            <person name="Morgado L.N."/>
            <person name="Niskanen T."/>
            <person name="Noordeloos M.E."/>
            <person name="Ohm R.A."/>
            <person name="Ortiz-Santana B."/>
            <person name="Ovrebo C."/>
            <person name="Racz N."/>
            <person name="Riley R."/>
            <person name="Savchenko A."/>
            <person name="Shiryaev A."/>
            <person name="Soop K."/>
            <person name="Spirin V."/>
            <person name="Szebenyi C."/>
            <person name="Tomsovsky M."/>
            <person name="Tulloss R.E."/>
            <person name="Uehling J."/>
            <person name="Grigoriev I.V."/>
            <person name="Vagvolgyi C."/>
            <person name="Papp T."/>
            <person name="Martin F.M."/>
            <person name="Miettinen O."/>
            <person name="Hibbett D.S."/>
            <person name="Nagy L.G."/>
        </authorList>
    </citation>
    <scope>NUCLEOTIDE SEQUENCE [LARGE SCALE GENOMIC DNA]</scope>
    <source>
        <strain evidence="2 3">CBS 309.79</strain>
    </source>
</reference>
<evidence type="ECO:0000313" key="2">
    <source>
        <dbReference type="EMBL" id="TFL00615.1"/>
    </source>
</evidence>
<feature type="compositionally biased region" description="Low complexity" evidence="1">
    <location>
        <begin position="393"/>
        <end position="432"/>
    </location>
</feature>
<feature type="region of interest" description="Disordered" evidence="1">
    <location>
        <begin position="293"/>
        <end position="442"/>
    </location>
</feature>
<feature type="compositionally biased region" description="Polar residues" evidence="1">
    <location>
        <begin position="68"/>
        <end position="79"/>
    </location>
</feature>
<evidence type="ECO:0000313" key="3">
    <source>
        <dbReference type="Proteomes" id="UP000305067"/>
    </source>
</evidence>
<proteinExistence type="predicted"/>
<feature type="compositionally biased region" description="Low complexity" evidence="1">
    <location>
        <begin position="515"/>
        <end position="528"/>
    </location>
</feature>
<keyword evidence="3" id="KW-1185">Reference proteome</keyword>
<name>A0A5C3QEX7_9AGAR</name>
<feature type="region of interest" description="Disordered" evidence="1">
    <location>
        <begin position="624"/>
        <end position="722"/>
    </location>
</feature>
<feature type="compositionally biased region" description="Polar residues" evidence="1">
    <location>
        <begin position="835"/>
        <end position="850"/>
    </location>
</feature>